<evidence type="ECO:0000313" key="2">
    <source>
        <dbReference type="EMBL" id="WVZ81241.1"/>
    </source>
</evidence>
<dbReference type="PANTHER" id="PTHR33157">
    <property type="entry name" value="AUTONOMOUS TRANSPOSABLE ELEMENT EN-1 MOSAIC PROTEIN-RELATED"/>
    <property type="match status" value="1"/>
</dbReference>
<dbReference type="Pfam" id="PF13952">
    <property type="entry name" value="DUF4216"/>
    <property type="match status" value="1"/>
</dbReference>
<evidence type="ECO:0000313" key="3">
    <source>
        <dbReference type="Proteomes" id="UP001341281"/>
    </source>
</evidence>
<dbReference type="GO" id="GO:0032196">
    <property type="term" value="P:transposition"/>
    <property type="evidence" value="ECO:0007669"/>
    <property type="project" value="InterPro"/>
</dbReference>
<reference evidence="2 3" key="1">
    <citation type="submission" date="2024-02" db="EMBL/GenBank/DDBJ databases">
        <title>High-quality chromosome-scale genome assembly of Pensacola bahiagrass (Paspalum notatum Flugge var. saurae).</title>
        <authorList>
            <person name="Vega J.M."/>
            <person name="Podio M."/>
            <person name="Orjuela J."/>
            <person name="Siena L.A."/>
            <person name="Pessino S.C."/>
            <person name="Combes M.C."/>
            <person name="Mariac C."/>
            <person name="Albertini E."/>
            <person name="Pupilli F."/>
            <person name="Ortiz J.P.A."/>
            <person name="Leblanc O."/>
        </authorList>
    </citation>
    <scope>NUCLEOTIDE SEQUENCE [LARGE SCALE GENOMIC DNA]</scope>
    <source>
        <strain evidence="2">R1</strain>
        <tissue evidence="2">Leaf</tissue>
    </source>
</reference>
<sequence length="557" mass="61996">MEYEAPQGNLQIFKHHGKPIGSSTVRHLEESELNLLLLYMYSNMDEAIGYIQHLPIKVHKDLKQLAHTCVTAKNYSRYDVNGYRFRTTKLEKSRPLVATVNSGVMTSAYDANDKLVNYYGVLQNIIELVFSGPKEIKVVFFECDWFNPRNGTRVDKYRMVEVKHSSRLPSRINSVVLANQAEQLRCRLEDEDDIEVLWSVRRHFCRAAEKIYLTEQKYLQVSVDWIVKDVEAWRWLAKKWSTPKWIASSKSHRENRGKVAPGHRFVADGHYSLAKRMEHESGVPPSFMDVFVRAHRCPDPTNPEVLCTEAAREKMMAYGKEMTQRHSLTLISGRQRWTLTHCTQVCLWYWGCRLQPEYISSKEIRFVVWEFLLLKDSSRYLGRGGRLCSTRGGSLGNTNGRAADKHDSLHGFLPSGVDRVGASTPRLATTFGVDDGTLGLPATSRVDDGTPGLPEASGVDGTAGLGAISEVVGTAGLSASFGVDGTAGLPTTSRLDGTAGLLATFGMDDTLGLPATFGVDASCCTTLQPVDAMTSSTLWITGFGLTPSWPNSRCGRE</sequence>
<gene>
    <name evidence="2" type="ORF">U9M48_028638</name>
</gene>
<proteinExistence type="predicted"/>
<organism evidence="2 3">
    <name type="scientific">Paspalum notatum var. saurae</name>
    <dbReference type="NCBI Taxonomy" id="547442"/>
    <lineage>
        <taxon>Eukaryota</taxon>
        <taxon>Viridiplantae</taxon>
        <taxon>Streptophyta</taxon>
        <taxon>Embryophyta</taxon>
        <taxon>Tracheophyta</taxon>
        <taxon>Spermatophyta</taxon>
        <taxon>Magnoliopsida</taxon>
        <taxon>Liliopsida</taxon>
        <taxon>Poales</taxon>
        <taxon>Poaceae</taxon>
        <taxon>PACMAD clade</taxon>
        <taxon>Panicoideae</taxon>
        <taxon>Andropogonodae</taxon>
        <taxon>Paspaleae</taxon>
        <taxon>Paspalinae</taxon>
        <taxon>Paspalum</taxon>
    </lineage>
</organism>
<dbReference type="InterPro" id="IPR039266">
    <property type="entry name" value="EN-1/SPM"/>
</dbReference>
<dbReference type="Pfam" id="PF03004">
    <property type="entry name" value="Transposase_24"/>
    <property type="match status" value="1"/>
</dbReference>
<protein>
    <recommendedName>
        <fullName evidence="1">DUF4216 domain-containing protein</fullName>
    </recommendedName>
</protein>
<dbReference type="AlphaFoldDB" id="A0AAQ3TX35"/>
<name>A0AAQ3TX35_PASNO</name>
<dbReference type="EMBL" id="CP144750">
    <property type="protein sequence ID" value="WVZ81241.1"/>
    <property type="molecule type" value="Genomic_DNA"/>
</dbReference>
<keyword evidence="3" id="KW-1185">Reference proteome</keyword>
<evidence type="ECO:0000259" key="1">
    <source>
        <dbReference type="Pfam" id="PF13952"/>
    </source>
</evidence>
<dbReference type="PANTHER" id="PTHR33157:SF14">
    <property type="entry name" value="AUTONOMOUS TRANSPOSABLE ELEMENT EN-1 MOSAIC PROTEIN"/>
    <property type="match status" value="1"/>
</dbReference>
<dbReference type="InterPro" id="IPR004252">
    <property type="entry name" value="Probable_transposase_24"/>
</dbReference>
<feature type="domain" description="DUF4216" evidence="1">
    <location>
        <begin position="134"/>
        <end position="184"/>
    </location>
</feature>
<accession>A0AAQ3TX35</accession>
<dbReference type="Proteomes" id="UP001341281">
    <property type="component" value="Chromosome 06"/>
</dbReference>
<dbReference type="InterPro" id="IPR025312">
    <property type="entry name" value="DUF4216"/>
</dbReference>